<dbReference type="Proteomes" id="UP001157418">
    <property type="component" value="Unassembled WGS sequence"/>
</dbReference>
<dbReference type="Pfam" id="PF06813">
    <property type="entry name" value="Nodulin-like"/>
    <property type="match status" value="1"/>
</dbReference>
<gene>
    <name evidence="9" type="ORF">LVIROSA_LOCUS9853</name>
</gene>
<reference evidence="9 10" key="1">
    <citation type="submission" date="2022-01" db="EMBL/GenBank/DDBJ databases">
        <authorList>
            <person name="Xiong W."/>
            <person name="Schranz E."/>
        </authorList>
    </citation>
    <scope>NUCLEOTIDE SEQUENCE [LARGE SCALE GENOMIC DNA]</scope>
</reference>
<keyword evidence="3 6" id="KW-1133">Transmembrane helix</keyword>
<dbReference type="InterPro" id="IPR036259">
    <property type="entry name" value="MFS_trans_sf"/>
</dbReference>
<comment type="similarity">
    <text evidence="5">Belongs to the major facilitator superfamily. Phosphate:H(+) symporter (TC 2.A.1.9) family.</text>
</comment>
<comment type="caution">
    <text evidence="9">The sequence shown here is derived from an EMBL/GenBank/DDBJ whole genome shotgun (WGS) entry which is preliminary data.</text>
</comment>
<evidence type="ECO:0000259" key="8">
    <source>
        <dbReference type="Pfam" id="PF23262"/>
    </source>
</evidence>
<dbReference type="Gene3D" id="1.20.1250.20">
    <property type="entry name" value="MFS general substrate transporter like domains"/>
    <property type="match status" value="1"/>
</dbReference>
<evidence type="ECO:0008006" key="11">
    <source>
        <dbReference type="Google" id="ProtNLM"/>
    </source>
</evidence>
<feature type="transmembrane region" description="Helical" evidence="6">
    <location>
        <begin position="344"/>
        <end position="366"/>
    </location>
</feature>
<evidence type="ECO:0000256" key="6">
    <source>
        <dbReference type="SAM" id="Phobius"/>
    </source>
</evidence>
<feature type="transmembrane region" description="Helical" evidence="6">
    <location>
        <begin position="116"/>
        <end position="133"/>
    </location>
</feature>
<feature type="transmembrane region" description="Helical" evidence="6">
    <location>
        <begin position="386"/>
        <end position="408"/>
    </location>
</feature>
<evidence type="ECO:0000256" key="2">
    <source>
        <dbReference type="ARBA" id="ARBA00022692"/>
    </source>
</evidence>
<protein>
    <recommendedName>
        <fullName evidence="11">Nodulin-like domain-containing protein</fullName>
    </recommendedName>
</protein>
<feature type="transmembrane region" description="Helical" evidence="6">
    <location>
        <begin position="6"/>
        <end position="28"/>
    </location>
</feature>
<dbReference type="AlphaFoldDB" id="A0AAU9M7G4"/>
<dbReference type="PANTHER" id="PTHR21576">
    <property type="entry name" value="UNCHARACTERIZED NODULIN-LIKE PROTEIN"/>
    <property type="match status" value="1"/>
</dbReference>
<evidence type="ECO:0000256" key="4">
    <source>
        <dbReference type="ARBA" id="ARBA00023136"/>
    </source>
</evidence>
<feature type="transmembrane region" description="Helical" evidence="6">
    <location>
        <begin position="247"/>
        <end position="267"/>
    </location>
</feature>
<proteinExistence type="inferred from homology"/>
<name>A0AAU9M7G4_9ASTR</name>
<dbReference type="PANTHER" id="PTHR21576:SF163">
    <property type="entry name" value="NODULIN-LIKE, MAJOR FACILITATOR SUPERFAMILY DOMAIN PROTEIN-RELATED"/>
    <property type="match status" value="1"/>
</dbReference>
<feature type="transmembrane region" description="Helical" evidence="6">
    <location>
        <begin position="87"/>
        <end position="104"/>
    </location>
</feature>
<feature type="domain" description="NFD4 C-terminal" evidence="8">
    <location>
        <begin position="299"/>
        <end position="459"/>
    </location>
</feature>
<dbReference type="InterPro" id="IPR010658">
    <property type="entry name" value="Nodulin-like"/>
</dbReference>
<dbReference type="EMBL" id="CAKMRJ010001112">
    <property type="protein sequence ID" value="CAH1422527.1"/>
    <property type="molecule type" value="Genomic_DNA"/>
</dbReference>
<evidence type="ECO:0000256" key="1">
    <source>
        <dbReference type="ARBA" id="ARBA00004141"/>
    </source>
</evidence>
<feature type="transmembrane region" description="Helical" evidence="6">
    <location>
        <begin position="303"/>
        <end position="323"/>
    </location>
</feature>
<dbReference type="GO" id="GO:0016020">
    <property type="term" value="C:membrane"/>
    <property type="evidence" value="ECO:0007669"/>
    <property type="project" value="UniProtKB-SubCell"/>
</dbReference>
<accession>A0AAU9M7G4</accession>
<keyword evidence="10" id="KW-1185">Reference proteome</keyword>
<keyword evidence="2 6" id="KW-0812">Transmembrane</keyword>
<feature type="transmembrane region" description="Helical" evidence="6">
    <location>
        <begin position="153"/>
        <end position="171"/>
    </location>
</feature>
<evidence type="ECO:0000256" key="3">
    <source>
        <dbReference type="ARBA" id="ARBA00022989"/>
    </source>
</evidence>
<dbReference type="SUPFAM" id="SSF103473">
    <property type="entry name" value="MFS general substrate transporter"/>
    <property type="match status" value="2"/>
</dbReference>
<evidence type="ECO:0000256" key="5">
    <source>
        <dbReference type="ARBA" id="ARBA00044504"/>
    </source>
</evidence>
<dbReference type="Pfam" id="PF23262">
    <property type="entry name" value="NFD4_C"/>
    <property type="match status" value="1"/>
</dbReference>
<dbReference type="InterPro" id="IPR056555">
    <property type="entry name" value="NFD4_C"/>
</dbReference>
<sequence>MENSKWIATVASIWIQCSCGASYAFGIYSAALKSSQGYDQSTLDTVSVFKDIGANIGVLSGLLYHVVTDHKRSSPPSSSRFGSGLSVVYLAGAIQFFAGYFLMWLSVTGVIEKPHVSLMCFFMFMAAHAQTFFNTTNVVVAVQNFPDYSGTTVGIMKGFLGLSGAILIQIYQTLFDGNPSTFLLMLAVFPAAVSLLLMSLIHVNPMNTTNDKHHLNGFSLIALAVAAYLMIIIIFQNMFVIPSWAHILTTVVLLILVSTPLQVAVSAQRKEKQPPSPAMAPLIVAADKDGVVEMNLVQAVGTVNFWLLSVAMVFGMGSGMATINNISQIGESLDYSTFQINAMVSLWSIWNFLGRFGAGFVSDVFLHRYGWGRPLFISLTQAAMVAGHLIIGSGGNLYIGTVIVGICYGSQWSLMPTITSEIFGVKHMGTIFNTIAAGNPIGSYILSVGVIGRIYDMEAEAGGGGQDESPITFSSLSLYRPHPLFLLRSIHDQMAEDDTLVVEVQYNEMFINKPFIYFDPDKKEIMYADFREKGYVEFIAHLNVITRRMYKDVYYCPDGQTLC</sequence>
<feature type="transmembrane region" description="Helical" evidence="6">
    <location>
        <begin position="215"/>
        <end position="235"/>
    </location>
</feature>
<comment type="subcellular location">
    <subcellularLocation>
        <location evidence="1">Membrane</location>
        <topology evidence="1">Multi-pass membrane protein</topology>
    </subcellularLocation>
</comment>
<keyword evidence="4 6" id="KW-0472">Membrane</keyword>
<evidence type="ECO:0000313" key="10">
    <source>
        <dbReference type="Proteomes" id="UP001157418"/>
    </source>
</evidence>
<feature type="domain" description="Nodulin-like" evidence="7">
    <location>
        <begin position="5"/>
        <end position="264"/>
    </location>
</feature>
<organism evidence="9 10">
    <name type="scientific">Lactuca virosa</name>
    <dbReference type="NCBI Taxonomy" id="75947"/>
    <lineage>
        <taxon>Eukaryota</taxon>
        <taxon>Viridiplantae</taxon>
        <taxon>Streptophyta</taxon>
        <taxon>Embryophyta</taxon>
        <taxon>Tracheophyta</taxon>
        <taxon>Spermatophyta</taxon>
        <taxon>Magnoliopsida</taxon>
        <taxon>eudicotyledons</taxon>
        <taxon>Gunneridae</taxon>
        <taxon>Pentapetalae</taxon>
        <taxon>asterids</taxon>
        <taxon>campanulids</taxon>
        <taxon>Asterales</taxon>
        <taxon>Asteraceae</taxon>
        <taxon>Cichorioideae</taxon>
        <taxon>Cichorieae</taxon>
        <taxon>Lactucinae</taxon>
        <taxon>Lactuca</taxon>
    </lineage>
</organism>
<evidence type="ECO:0000313" key="9">
    <source>
        <dbReference type="EMBL" id="CAH1422527.1"/>
    </source>
</evidence>
<feature type="transmembrane region" description="Helical" evidence="6">
    <location>
        <begin position="183"/>
        <end position="203"/>
    </location>
</feature>
<dbReference type="CDD" id="cd17354">
    <property type="entry name" value="MFS_Mch1p_like"/>
    <property type="match status" value="1"/>
</dbReference>
<evidence type="ECO:0000259" key="7">
    <source>
        <dbReference type="Pfam" id="PF06813"/>
    </source>
</evidence>